<keyword evidence="4" id="KW-1185">Reference proteome</keyword>
<sequence length="131" mass="14934">MLRCSVYFFDGCGLVFNTYSFTWNQSNTPCGHLVAFYLEYIMGTAVCVIVIIVNAATFILIYKHTKKLSAMSGTFAKVEANLHRNNLNFFLQVSYSVLLIALKSECKIALVAEVTAYTKIKQWQKNKYFVM</sequence>
<gene>
    <name evidence="3" type="ORF">ANCCAN_30452</name>
</gene>
<keyword evidence="1" id="KW-1133">Transmembrane helix</keyword>
<feature type="transmembrane region" description="Helical" evidence="1">
    <location>
        <begin position="40"/>
        <end position="62"/>
    </location>
</feature>
<dbReference type="EMBL" id="JOJR01024797">
    <property type="protein sequence ID" value="RCN23859.1"/>
    <property type="molecule type" value="Genomic_DNA"/>
</dbReference>
<protein>
    <recommendedName>
        <fullName evidence="2">7TM GPCR serpentine receptor class x (Srx) domain-containing protein</fullName>
    </recommendedName>
</protein>
<dbReference type="Proteomes" id="UP000252519">
    <property type="component" value="Unassembled WGS sequence"/>
</dbReference>
<keyword evidence="1" id="KW-0812">Transmembrane</keyword>
<proteinExistence type="predicted"/>
<organism evidence="3 4">
    <name type="scientific">Ancylostoma caninum</name>
    <name type="common">Dog hookworm</name>
    <dbReference type="NCBI Taxonomy" id="29170"/>
    <lineage>
        <taxon>Eukaryota</taxon>
        <taxon>Metazoa</taxon>
        <taxon>Ecdysozoa</taxon>
        <taxon>Nematoda</taxon>
        <taxon>Chromadorea</taxon>
        <taxon>Rhabditida</taxon>
        <taxon>Rhabditina</taxon>
        <taxon>Rhabditomorpha</taxon>
        <taxon>Strongyloidea</taxon>
        <taxon>Ancylostomatidae</taxon>
        <taxon>Ancylostomatinae</taxon>
        <taxon>Ancylostoma</taxon>
    </lineage>
</organism>
<dbReference type="OrthoDB" id="5894934at2759"/>
<keyword evidence="1" id="KW-0472">Membrane</keyword>
<feature type="domain" description="7TM GPCR serpentine receptor class x (Srx)" evidence="2">
    <location>
        <begin position="6"/>
        <end position="106"/>
    </location>
</feature>
<evidence type="ECO:0000313" key="3">
    <source>
        <dbReference type="EMBL" id="RCN23859.1"/>
    </source>
</evidence>
<evidence type="ECO:0000259" key="2">
    <source>
        <dbReference type="Pfam" id="PF10328"/>
    </source>
</evidence>
<comment type="caution">
    <text evidence="3">The sequence shown here is derived from an EMBL/GenBank/DDBJ whole genome shotgun (WGS) entry which is preliminary data.</text>
</comment>
<accession>A0A368EYJ8</accession>
<evidence type="ECO:0000256" key="1">
    <source>
        <dbReference type="SAM" id="Phobius"/>
    </source>
</evidence>
<evidence type="ECO:0000313" key="4">
    <source>
        <dbReference type="Proteomes" id="UP000252519"/>
    </source>
</evidence>
<name>A0A368EYJ8_ANCCA</name>
<dbReference type="InterPro" id="IPR019430">
    <property type="entry name" value="7TM_GPCR_serpentine_rcpt_Srx"/>
</dbReference>
<reference evidence="3 4" key="1">
    <citation type="submission" date="2014-10" db="EMBL/GenBank/DDBJ databases">
        <title>Draft genome of the hookworm Ancylostoma caninum.</title>
        <authorList>
            <person name="Mitreva M."/>
        </authorList>
    </citation>
    <scope>NUCLEOTIDE SEQUENCE [LARGE SCALE GENOMIC DNA]</scope>
    <source>
        <strain evidence="3 4">Baltimore</strain>
    </source>
</reference>
<dbReference type="Pfam" id="PF10328">
    <property type="entry name" value="7TM_GPCR_Srx"/>
    <property type="match status" value="1"/>
</dbReference>
<dbReference type="AlphaFoldDB" id="A0A368EYJ8"/>